<dbReference type="InterPro" id="IPR045851">
    <property type="entry name" value="AMP-bd_C_sf"/>
</dbReference>
<feature type="domain" description="AMP-binding enzyme C-terminal" evidence="2">
    <location>
        <begin position="462"/>
        <end position="544"/>
    </location>
</feature>
<feature type="domain" description="AMP-dependent synthetase/ligase" evidence="1">
    <location>
        <begin position="32"/>
        <end position="408"/>
    </location>
</feature>
<sequence length="554" mass="60467">MSEQSKPWEFIYRDAGVSVPPFDEKALSLYVEEFASSIPDFPALKFYSRDMSYRELDQLANKMANVLTGLGVSKGDVVGFHMPNIPQYVIALLAVAKIGCAGSGVSPMLAPSELAYQIQDANIRVMVSLDALANASLAGMETVPECLQTVVVTGATDYLQPAEFDLPEIGGVAMVRMLSEMAQASDEFAQRPVDWNDTFLVQYTGGTTGRPKGAMLSVRNIVRCPVTQYAFTHREAGKDVFLTPFPMFHIAGVGGAVSGLRSGLCGILVPDPRDLDYICQQLKQNPPSIFGAVPTLYQMLLQKEEFHQIDWSNLKMAVSGAAPLTADDRRKIEAVIGKDKVCDAFGMTETSPVYIVNPPHRIKPAALGIPVPGADVKIVDVETGTREMPVGEAGEIITSGPHVMKGYLNLPEESAKAMRELDGKTWMYTGDVGYMDDEGYVYIADRAKDMLIVGGYKVFSVEVEDKLITLDFVANSAVVGKADAERSGNDIVVVFVELSPEHANRDPQELETELVAFCRKHMSPYKVPKEVHFVDAIPLTNIGKIDKKALRAQL</sequence>
<protein>
    <submittedName>
        <fullName evidence="3">Long-chain-fatty-acid--CoA ligase</fullName>
    </submittedName>
</protein>
<dbReference type="InterPro" id="IPR042099">
    <property type="entry name" value="ANL_N_sf"/>
</dbReference>
<dbReference type="InterPro" id="IPR050237">
    <property type="entry name" value="ATP-dep_AMP-bd_enzyme"/>
</dbReference>
<dbReference type="InterPro" id="IPR025110">
    <property type="entry name" value="AMP-bd_C"/>
</dbReference>
<dbReference type="Pfam" id="PF00501">
    <property type="entry name" value="AMP-binding"/>
    <property type="match status" value="1"/>
</dbReference>
<gene>
    <name evidence="3" type="ORF">GCM10008090_15840</name>
</gene>
<evidence type="ECO:0000313" key="4">
    <source>
        <dbReference type="Proteomes" id="UP000614811"/>
    </source>
</evidence>
<dbReference type="Gene3D" id="3.40.50.12780">
    <property type="entry name" value="N-terminal domain of ligase-like"/>
    <property type="match status" value="1"/>
</dbReference>
<dbReference type="PANTHER" id="PTHR43767">
    <property type="entry name" value="LONG-CHAIN-FATTY-ACID--COA LIGASE"/>
    <property type="match status" value="1"/>
</dbReference>
<dbReference type="InterPro" id="IPR020845">
    <property type="entry name" value="AMP-binding_CS"/>
</dbReference>
<dbReference type="GO" id="GO:0016878">
    <property type="term" value="F:acid-thiol ligase activity"/>
    <property type="evidence" value="ECO:0007669"/>
    <property type="project" value="UniProtKB-ARBA"/>
</dbReference>
<accession>A0A918RP77</accession>
<dbReference type="RefSeq" id="WP_189399613.1">
    <property type="nucleotide sequence ID" value="NZ_BMXA01000002.1"/>
</dbReference>
<dbReference type="SUPFAM" id="SSF56801">
    <property type="entry name" value="Acetyl-CoA synthetase-like"/>
    <property type="match status" value="1"/>
</dbReference>
<dbReference type="Proteomes" id="UP000614811">
    <property type="component" value="Unassembled WGS sequence"/>
</dbReference>
<evidence type="ECO:0000259" key="1">
    <source>
        <dbReference type="Pfam" id="PF00501"/>
    </source>
</evidence>
<reference evidence="3" key="1">
    <citation type="journal article" date="2014" name="Int. J. Syst. Evol. Microbiol.">
        <title>Complete genome sequence of Corynebacterium casei LMG S-19264T (=DSM 44701T), isolated from a smear-ripened cheese.</title>
        <authorList>
            <consortium name="US DOE Joint Genome Institute (JGI-PGF)"/>
            <person name="Walter F."/>
            <person name="Albersmeier A."/>
            <person name="Kalinowski J."/>
            <person name="Ruckert C."/>
        </authorList>
    </citation>
    <scope>NUCLEOTIDE SEQUENCE</scope>
    <source>
        <strain evidence="3">KCTC 12711</strain>
    </source>
</reference>
<dbReference type="Gene3D" id="3.30.300.30">
    <property type="match status" value="1"/>
</dbReference>
<dbReference type="EMBL" id="BMXA01000002">
    <property type="protein sequence ID" value="GHA06975.1"/>
    <property type="molecule type" value="Genomic_DNA"/>
</dbReference>
<dbReference type="PROSITE" id="PS00455">
    <property type="entry name" value="AMP_BINDING"/>
    <property type="match status" value="1"/>
</dbReference>
<dbReference type="AlphaFoldDB" id="A0A918RP77"/>
<dbReference type="PANTHER" id="PTHR43767:SF1">
    <property type="entry name" value="NONRIBOSOMAL PEPTIDE SYNTHASE PES1 (EUROFUNG)-RELATED"/>
    <property type="match status" value="1"/>
</dbReference>
<dbReference type="Pfam" id="PF13193">
    <property type="entry name" value="AMP-binding_C"/>
    <property type="match status" value="1"/>
</dbReference>
<name>A0A918RP77_9GAMM</name>
<keyword evidence="3" id="KW-0436">Ligase</keyword>
<evidence type="ECO:0000313" key="3">
    <source>
        <dbReference type="EMBL" id="GHA06975.1"/>
    </source>
</evidence>
<proteinExistence type="predicted"/>
<comment type="caution">
    <text evidence="3">The sequence shown here is derived from an EMBL/GenBank/DDBJ whole genome shotgun (WGS) entry which is preliminary data.</text>
</comment>
<keyword evidence="4" id="KW-1185">Reference proteome</keyword>
<dbReference type="InterPro" id="IPR000873">
    <property type="entry name" value="AMP-dep_synth/lig_dom"/>
</dbReference>
<reference evidence="3" key="2">
    <citation type="submission" date="2020-09" db="EMBL/GenBank/DDBJ databases">
        <authorList>
            <person name="Sun Q."/>
            <person name="Kim S."/>
        </authorList>
    </citation>
    <scope>NUCLEOTIDE SEQUENCE</scope>
    <source>
        <strain evidence="3">KCTC 12711</strain>
    </source>
</reference>
<organism evidence="3 4">
    <name type="scientific">Arenicella chitinivorans</name>
    <dbReference type="NCBI Taxonomy" id="1329800"/>
    <lineage>
        <taxon>Bacteria</taxon>
        <taxon>Pseudomonadati</taxon>
        <taxon>Pseudomonadota</taxon>
        <taxon>Gammaproteobacteria</taxon>
        <taxon>Arenicellales</taxon>
        <taxon>Arenicellaceae</taxon>
        <taxon>Arenicella</taxon>
    </lineage>
</organism>
<evidence type="ECO:0000259" key="2">
    <source>
        <dbReference type="Pfam" id="PF13193"/>
    </source>
</evidence>